<protein>
    <recommendedName>
        <fullName evidence="4">NADH:flavin oxidoreductase/NADH oxidase N-terminal domain-containing protein</fullName>
    </recommendedName>
</protein>
<evidence type="ECO:0000313" key="6">
    <source>
        <dbReference type="Proteomes" id="UP001209540"/>
    </source>
</evidence>
<feature type="domain" description="NADH:flavin oxidoreductase/NADH oxidase N-terminal" evidence="4">
    <location>
        <begin position="7"/>
        <end position="345"/>
    </location>
</feature>
<dbReference type="Gene3D" id="3.20.20.70">
    <property type="entry name" value="Aldolase class I"/>
    <property type="match status" value="1"/>
</dbReference>
<dbReference type="EMBL" id="JAIXMP010000021">
    <property type="protein sequence ID" value="KAI9256609.1"/>
    <property type="molecule type" value="Genomic_DNA"/>
</dbReference>
<dbReference type="GO" id="GO:0005829">
    <property type="term" value="C:cytosol"/>
    <property type="evidence" value="ECO:0007669"/>
    <property type="project" value="UniProtKB-ARBA"/>
</dbReference>
<gene>
    <name evidence="5" type="ORF">BDA99DRAFT_547890</name>
</gene>
<dbReference type="InterPro" id="IPR013785">
    <property type="entry name" value="Aldolase_TIM"/>
</dbReference>
<keyword evidence="6" id="KW-1185">Reference proteome</keyword>
<sequence>MSSTSALFRPIKLGAKQLKHRIVMAPMTRLRADKNHVPTDLIREHYEQRATDGGLLITEGTLISPYAGGMANAPGLWTEEQVNGWKLVVDAVHKKNGIIYNQLWHLGRASSSFLMPDNVKPVSASAIAIQGKNMAGQDYEVPRALELDEIPQLIQDYANAAKNAIKAGFDGVELHGATGYIIDQFVNSNSNVRTDKYGGSIENRARFPLELIDAVAEAIGSEKTAIRFSPLNHFQDMNDETPYETWGYILDQLKSKHPNLAYVHFVEPRVGLMNEDNALDSALDTKESLDPFRAKWDGVFISGGGYTYSPELAAKVSDSTGNLISFGRTFTSNPDLVERLRNGHPLAKYDRPTLYGGDRKGYNDFPNYSA</sequence>
<name>A0AAD5JVM8_9FUNG</name>
<dbReference type="GO" id="GO:0016628">
    <property type="term" value="F:oxidoreductase activity, acting on the CH-CH group of donors, NAD or NADP as acceptor"/>
    <property type="evidence" value="ECO:0007669"/>
    <property type="project" value="UniProtKB-ARBA"/>
</dbReference>
<comment type="cofactor">
    <cofactor evidence="1">
        <name>FMN</name>
        <dbReference type="ChEBI" id="CHEBI:58210"/>
    </cofactor>
</comment>
<evidence type="ECO:0000259" key="4">
    <source>
        <dbReference type="Pfam" id="PF00724"/>
    </source>
</evidence>
<accession>A0AAD5JVM8</accession>
<evidence type="ECO:0000256" key="1">
    <source>
        <dbReference type="ARBA" id="ARBA00001917"/>
    </source>
</evidence>
<keyword evidence="3" id="KW-0560">Oxidoreductase</keyword>
<evidence type="ECO:0000256" key="3">
    <source>
        <dbReference type="ARBA" id="ARBA00023002"/>
    </source>
</evidence>
<dbReference type="GO" id="GO:0010181">
    <property type="term" value="F:FMN binding"/>
    <property type="evidence" value="ECO:0007669"/>
    <property type="project" value="InterPro"/>
</dbReference>
<dbReference type="PANTHER" id="PTHR22893:SF93">
    <property type="entry name" value="HYPOTHETICAL OXIDOREDUCTASE (EUROFUNG)"/>
    <property type="match status" value="1"/>
</dbReference>
<evidence type="ECO:0000256" key="2">
    <source>
        <dbReference type="ARBA" id="ARBA00005979"/>
    </source>
</evidence>
<dbReference type="InterPro" id="IPR045247">
    <property type="entry name" value="Oye-like"/>
</dbReference>
<dbReference type="Proteomes" id="UP001209540">
    <property type="component" value="Unassembled WGS sequence"/>
</dbReference>
<dbReference type="SUPFAM" id="SSF51395">
    <property type="entry name" value="FMN-linked oxidoreductases"/>
    <property type="match status" value="1"/>
</dbReference>
<evidence type="ECO:0000313" key="5">
    <source>
        <dbReference type="EMBL" id="KAI9256609.1"/>
    </source>
</evidence>
<dbReference type="AlphaFoldDB" id="A0AAD5JVM8"/>
<dbReference type="InterPro" id="IPR001155">
    <property type="entry name" value="OxRdtase_FMN_N"/>
</dbReference>
<comment type="caution">
    <text evidence="5">The sequence shown here is derived from an EMBL/GenBank/DDBJ whole genome shotgun (WGS) entry which is preliminary data.</text>
</comment>
<organism evidence="5 6">
    <name type="scientific">Phascolomyces articulosus</name>
    <dbReference type="NCBI Taxonomy" id="60185"/>
    <lineage>
        <taxon>Eukaryota</taxon>
        <taxon>Fungi</taxon>
        <taxon>Fungi incertae sedis</taxon>
        <taxon>Mucoromycota</taxon>
        <taxon>Mucoromycotina</taxon>
        <taxon>Mucoromycetes</taxon>
        <taxon>Mucorales</taxon>
        <taxon>Lichtheimiaceae</taxon>
        <taxon>Phascolomyces</taxon>
    </lineage>
</organism>
<proteinExistence type="inferred from homology"/>
<reference evidence="5" key="1">
    <citation type="journal article" date="2022" name="IScience">
        <title>Evolution of zygomycete secretomes and the origins of terrestrial fungal ecologies.</title>
        <authorList>
            <person name="Chang Y."/>
            <person name="Wang Y."/>
            <person name="Mondo S."/>
            <person name="Ahrendt S."/>
            <person name="Andreopoulos W."/>
            <person name="Barry K."/>
            <person name="Beard J."/>
            <person name="Benny G.L."/>
            <person name="Blankenship S."/>
            <person name="Bonito G."/>
            <person name="Cuomo C."/>
            <person name="Desiro A."/>
            <person name="Gervers K.A."/>
            <person name="Hundley H."/>
            <person name="Kuo A."/>
            <person name="LaButti K."/>
            <person name="Lang B.F."/>
            <person name="Lipzen A."/>
            <person name="O'Donnell K."/>
            <person name="Pangilinan J."/>
            <person name="Reynolds N."/>
            <person name="Sandor L."/>
            <person name="Smith M.E."/>
            <person name="Tsang A."/>
            <person name="Grigoriev I.V."/>
            <person name="Stajich J.E."/>
            <person name="Spatafora J.W."/>
        </authorList>
    </citation>
    <scope>NUCLEOTIDE SEQUENCE</scope>
    <source>
        <strain evidence="5">RSA 2281</strain>
    </source>
</reference>
<dbReference type="PANTHER" id="PTHR22893">
    <property type="entry name" value="NADH OXIDOREDUCTASE-RELATED"/>
    <property type="match status" value="1"/>
</dbReference>
<dbReference type="Pfam" id="PF00724">
    <property type="entry name" value="Oxidored_FMN"/>
    <property type="match status" value="1"/>
</dbReference>
<comment type="similarity">
    <text evidence="2">Belongs to the NADH:flavin oxidoreductase/NADH oxidase family.</text>
</comment>
<reference evidence="5" key="2">
    <citation type="submission" date="2023-02" db="EMBL/GenBank/DDBJ databases">
        <authorList>
            <consortium name="DOE Joint Genome Institute"/>
            <person name="Mondo S.J."/>
            <person name="Chang Y."/>
            <person name="Wang Y."/>
            <person name="Ahrendt S."/>
            <person name="Andreopoulos W."/>
            <person name="Barry K."/>
            <person name="Beard J."/>
            <person name="Benny G.L."/>
            <person name="Blankenship S."/>
            <person name="Bonito G."/>
            <person name="Cuomo C."/>
            <person name="Desiro A."/>
            <person name="Gervers K.A."/>
            <person name="Hundley H."/>
            <person name="Kuo A."/>
            <person name="LaButti K."/>
            <person name="Lang B.F."/>
            <person name="Lipzen A."/>
            <person name="O'Donnell K."/>
            <person name="Pangilinan J."/>
            <person name="Reynolds N."/>
            <person name="Sandor L."/>
            <person name="Smith M.W."/>
            <person name="Tsang A."/>
            <person name="Grigoriev I.V."/>
            <person name="Stajich J.E."/>
            <person name="Spatafora J.W."/>
        </authorList>
    </citation>
    <scope>NUCLEOTIDE SEQUENCE</scope>
    <source>
        <strain evidence="5">RSA 2281</strain>
    </source>
</reference>
<dbReference type="FunFam" id="3.20.20.70:FF:000059">
    <property type="entry name" value="N-ethylmaleimide reductase, FMN-linked"/>
    <property type="match status" value="1"/>
</dbReference>
<dbReference type="CDD" id="cd02933">
    <property type="entry name" value="OYE_like_FMN"/>
    <property type="match status" value="1"/>
</dbReference>